<dbReference type="EMBL" id="FP565575">
    <property type="protein sequence ID" value="CBE68678.1"/>
    <property type="molecule type" value="Genomic_DNA"/>
</dbReference>
<evidence type="ECO:0000259" key="2">
    <source>
        <dbReference type="PROSITE" id="PS51371"/>
    </source>
</evidence>
<organism evidence="3 4">
    <name type="scientific">Methylomirabilis oxygeniifera</name>
    <dbReference type="NCBI Taxonomy" id="671143"/>
    <lineage>
        <taxon>Bacteria</taxon>
        <taxon>Candidatus Methylomirabilota</taxon>
        <taxon>Candidatus Methylomirabilia</taxon>
        <taxon>Candidatus Methylomirabilales</taxon>
        <taxon>Candidatus Methylomirabilaceae</taxon>
        <taxon>Candidatus Methylomirabilis</taxon>
    </lineage>
</organism>
<proteinExistence type="predicted"/>
<dbReference type="InterPro" id="IPR000644">
    <property type="entry name" value="CBS_dom"/>
</dbReference>
<dbReference type="HOGENOM" id="CLU_2647779_0_0_0"/>
<evidence type="ECO:0000256" key="1">
    <source>
        <dbReference type="PROSITE-ProRule" id="PRU00703"/>
    </source>
</evidence>
<evidence type="ECO:0000313" key="4">
    <source>
        <dbReference type="Proteomes" id="UP000006898"/>
    </source>
</evidence>
<dbReference type="PROSITE" id="PS51371">
    <property type="entry name" value="CBS"/>
    <property type="match status" value="1"/>
</dbReference>
<dbReference type="SUPFAM" id="SSF54631">
    <property type="entry name" value="CBS-domain pair"/>
    <property type="match status" value="1"/>
</dbReference>
<dbReference type="SMART" id="SM00116">
    <property type="entry name" value="CBS"/>
    <property type="match status" value="1"/>
</dbReference>
<gene>
    <name evidence="3" type="ORF">DAMO_1618</name>
</gene>
<dbReference type="AlphaFoldDB" id="D5MFZ7"/>
<protein>
    <submittedName>
        <fullName evidence="3">CBS domain containing protein</fullName>
    </submittedName>
</protein>
<dbReference type="STRING" id="671143.DAMO_1618"/>
<feature type="domain" description="CBS" evidence="2">
    <location>
        <begin position="1"/>
        <end position="59"/>
    </location>
</feature>
<dbReference type="eggNOG" id="COG0517">
    <property type="taxonomic scope" value="Bacteria"/>
</dbReference>
<sequence length="76" mass="8084">MTPNPETVGIDDGIAYALNKMHIGGYRHIPVLDRQGRPVGVVSMRDVVRFIVSLFPAAVLNVPPEPGLAARGLHGG</sequence>
<dbReference type="InterPro" id="IPR046342">
    <property type="entry name" value="CBS_dom_sf"/>
</dbReference>
<reference evidence="3 4" key="1">
    <citation type="journal article" date="2010" name="Nature">
        <title>Nitrite-driven anaerobic methane oxidation by oxygenic bacteria.</title>
        <authorList>
            <person name="Ettwig K.F."/>
            <person name="Butler M.K."/>
            <person name="Le Paslier D."/>
            <person name="Pelletier E."/>
            <person name="Mangenot S."/>
            <person name="Kuypers M.M.M."/>
            <person name="Schreiber F."/>
            <person name="Dutilh B.E."/>
            <person name="Zedelius J."/>
            <person name="de Beer D."/>
            <person name="Gloerich J."/>
            <person name="Wessels H.J.C.T."/>
            <person name="van Allen T."/>
            <person name="Luesken F."/>
            <person name="Wu M."/>
            <person name="van de Pas-Schoonen K.T."/>
            <person name="Op den Camp H.J.M."/>
            <person name="Janssen-Megens E.M."/>
            <person name="Francoijs K-J."/>
            <person name="Stunnenberg H."/>
            <person name="Weissenbach J."/>
            <person name="Jetten M.S.M."/>
            <person name="Strous M."/>
        </authorList>
    </citation>
    <scope>NUCLEOTIDE SEQUENCE [LARGE SCALE GENOMIC DNA]</scope>
</reference>
<dbReference type="KEGG" id="mox:DAMO_1618"/>
<evidence type="ECO:0000313" key="3">
    <source>
        <dbReference type="EMBL" id="CBE68678.1"/>
    </source>
</evidence>
<dbReference type="Gene3D" id="3.10.580.10">
    <property type="entry name" value="CBS-domain"/>
    <property type="match status" value="1"/>
</dbReference>
<accession>D5MFZ7</accession>
<name>D5MFZ7_METO1</name>
<keyword evidence="1" id="KW-0129">CBS domain</keyword>
<dbReference type="Proteomes" id="UP000006898">
    <property type="component" value="Chromosome"/>
</dbReference>
<dbReference type="Pfam" id="PF00571">
    <property type="entry name" value="CBS"/>
    <property type="match status" value="1"/>
</dbReference>